<dbReference type="AlphaFoldDB" id="A0A3N1YCF4"/>
<evidence type="ECO:0008006" key="3">
    <source>
        <dbReference type="Google" id="ProtNLM"/>
    </source>
</evidence>
<dbReference type="Proteomes" id="UP000276634">
    <property type="component" value="Unassembled WGS sequence"/>
</dbReference>
<proteinExistence type="predicted"/>
<reference evidence="1 2" key="1">
    <citation type="submission" date="2018-11" db="EMBL/GenBank/DDBJ databases">
        <title>Genomic Encyclopedia of Type Strains, Phase IV (KMG-IV): sequencing the most valuable type-strain genomes for metagenomic binning, comparative biology and taxonomic classification.</title>
        <authorList>
            <person name="Goeker M."/>
        </authorList>
    </citation>
    <scope>NUCLEOTIDE SEQUENCE [LARGE SCALE GENOMIC DNA]</scope>
    <source>
        <strain evidence="1 2">DSM 100275</strain>
    </source>
</reference>
<comment type="caution">
    <text evidence="1">The sequence shown here is derived from an EMBL/GenBank/DDBJ whole genome shotgun (WGS) entry which is preliminary data.</text>
</comment>
<organism evidence="1 2">
    <name type="scientific">Inmirania thermothiophila</name>
    <dbReference type="NCBI Taxonomy" id="1750597"/>
    <lineage>
        <taxon>Bacteria</taxon>
        <taxon>Pseudomonadati</taxon>
        <taxon>Pseudomonadota</taxon>
        <taxon>Gammaproteobacteria</taxon>
        <taxon>Chromatiales</taxon>
        <taxon>Ectothiorhodospiraceae</taxon>
        <taxon>Inmirania</taxon>
    </lineage>
</organism>
<dbReference type="RefSeq" id="WP_170165037.1">
    <property type="nucleotide sequence ID" value="NZ_RJVI01000001.1"/>
</dbReference>
<keyword evidence="2" id="KW-1185">Reference proteome</keyword>
<sequence length="527" mass="56924">MAQLPLTVPPVSEVRDPRVPVRPGEVRAFIAELPLADPRGAAARLAEAVARLNRQPLAVAERLALLEIYREGMETVQQLLRAPLRADPNAVRRSRVREGLAPLRRLVREMGYGYKQAVLADVGDHGGGPRHLALAITRALEMLSLELAHAWEAYLPAPTHAWRELHALLAHGCARGILERQPRRDIPAPRIAYVRTALLALADPYRLPAGGLWQVARYLEEAAPAAPLLPPQPARPAPEGYFVVDLAANARPLPLTEVTAPLEPARHRLLDSAGPVAALRRSAEALEAGDAAPAAAFGEATPPMHALHLVRHLLRAWWAAPRRRHGRRERLVQVAAVCGLRAAQARLRRREAEPSLGGEIEIRSLSGLHSAEALAGAGEEAHQWRLLNHGPNGVALGVPAEQSGALRVGDLVAFRNPAAEGEAWLTGIVRWLSHAHGDEVRIGVEYLPGGAFGCEVSVEGEDGPTRTQQPALAVERGDGMVEVVAPHGLYRPGATIRLEAGDGATHLEPRGLVETTRTLDRFLAVRL</sequence>
<accession>A0A3N1YCF4</accession>
<gene>
    <name evidence="1" type="ORF">EDC57_0994</name>
</gene>
<evidence type="ECO:0000313" key="1">
    <source>
        <dbReference type="EMBL" id="ROR35077.1"/>
    </source>
</evidence>
<dbReference type="EMBL" id="RJVI01000001">
    <property type="protein sequence ID" value="ROR35077.1"/>
    <property type="molecule type" value="Genomic_DNA"/>
</dbReference>
<name>A0A3N1YCF4_9GAMM</name>
<evidence type="ECO:0000313" key="2">
    <source>
        <dbReference type="Proteomes" id="UP000276634"/>
    </source>
</evidence>
<protein>
    <recommendedName>
        <fullName evidence="3">PilZ domain-containing protein</fullName>
    </recommendedName>
</protein>